<dbReference type="GO" id="GO:0045087">
    <property type="term" value="P:innate immune response"/>
    <property type="evidence" value="ECO:0007669"/>
    <property type="project" value="UniProtKB-KW"/>
</dbReference>
<keyword evidence="10" id="KW-1185">Reference proteome</keyword>
<evidence type="ECO:0000256" key="3">
    <source>
        <dbReference type="ARBA" id="ARBA00022588"/>
    </source>
</evidence>
<dbReference type="SMART" id="SM00701">
    <property type="entry name" value="PGRP"/>
    <property type="match status" value="1"/>
</dbReference>
<dbReference type="AlphaFoldDB" id="A0A8S0YZT4"/>
<organism evidence="9 10">
    <name type="scientific">Arctia plantaginis</name>
    <name type="common">Wood tiger moth</name>
    <name type="synonym">Phalaena plantaginis</name>
    <dbReference type="NCBI Taxonomy" id="874455"/>
    <lineage>
        <taxon>Eukaryota</taxon>
        <taxon>Metazoa</taxon>
        <taxon>Ecdysozoa</taxon>
        <taxon>Arthropoda</taxon>
        <taxon>Hexapoda</taxon>
        <taxon>Insecta</taxon>
        <taxon>Pterygota</taxon>
        <taxon>Neoptera</taxon>
        <taxon>Endopterygota</taxon>
        <taxon>Lepidoptera</taxon>
        <taxon>Glossata</taxon>
        <taxon>Ditrysia</taxon>
        <taxon>Noctuoidea</taxon>
        <taxon>Erebidae</taxon>
        <taxon>Arctiinae</taxon>
        <taxon>Arctia</taxon>
    </lineage>
</organism>
<dbReference type="Pfam" id="PF01510">
    <property type="entry name" value="Amidase_2"/>
    <property type="match status" value="1"/>
</dbReference>
<accession>A0A8S0YZT4</accession>
<keyword evidence="3" id="KW-0399">Innate immunity</keyword>
<keyword evidence="4" id="KW-0391">Immunity</keyword>
<evidence type="ECO:0000256" key="6">
    <source>
        <dbReference type="SAM" id="Phobius"/>
    </source>
</evidence>
<keyword evidence="6" id="KW-0812">Transmembrane</keyword>
<dbReference type="SUPFAM" id="SSF55846">
    <property type="entry name" value="N-acetylmuramoyl-L-alanine amidase-like"/>
    <property type="match status" value="1"/>
</dbReference>
<dbReference type="InterPro" id="IPR015510">
    <property type="entry name" value="PGRP"/>
</dbReference>
<dbReference type="SMART" id="SM00644">
    <property type="entry name" value="Ami_2"/>
    <property type="match status" value="1"/>
</dbReference>
<dbReference type="CDD" id="cd06583">
    <property type="entry name" value="PGRP"/>
    <property type="match status" value="1"/>
</dbReference>
<dbReference type="InterPro" id="IPR002502">
    <property type="entry name" value="Amidase_domain"/>
</dbReference>
<comment type="similarity">
    <text evidence="1">Belongs to the N-acetylmuramoyl-L-alanine amidase 2 family.</text>
</comment>
<dbReference type="FunFam" id="3.40.80.10:FF:000001">
    <property type="entry name" value="Peptidoglycan recognition protein 1"/>
    <property type="match status" value="1"/>
</dbReference>
<feature type="domain" description="N-acetylmuramoyl-L-alanine amidase" evidence="7">
    <location>
        <begin position="130"/>
        <end position="271"/>
    </location>
</feature>
<dbReference type="GO" id="GO:0009253">
    <property type="term" value="P:peptidoglycan catabolic process"/>
    <property type="evidence" value="ECO:0007669"/>
    <property type="project" value="InterPro"/>
</dbReference>
<dbReference type="GO" id="GO:0008745">
    <property type="term" value="F:N-acetylmuramoyl-L-alanine amidase activity"/>
    <property type="evidence" value="ECO:0007669"/>
    <property type="project" value="InterPro"/>
</dbReference>
<evidence type="ECO:0000313" key="9">
    <source>
        <dbReference type="EMBL" id="CAB3226069.1"/>
    </source>
</evidence>
<evidence type="ECO:0000256" key="4">
    <source>
        <dbReference type="ARBA" id="ARBA00022859"/>
    </source>
</evidence>
<sequence length="313" mass="36064">MSLGRSSCGSEVMMLDDQAIAVDDRPPGTIDNINVTQSSRVHIGPKFVSITQNVDKTKVVKDLPFHLYIWDVAKSMNKSEKMCCVAALLVLVVCVFLVIYFTVIVKNVEKEIESPHEWFIDKEMWLAIKRNYTEKNDDFNPLRLVIIAHTVSQECFNFKDCAAELRTIQSYFLKNYQYDIPYNFLIGNDGRVYEGRGWNIVGAHTFTYNRCSMGLAFIGDYREGLPAYSKVSQLQQERAQMLFKQGVELGYLHPDFLVVGAMDLQITYSPGANLYKAIQTWPQYDHENVYYNRSCEEVQKMFRDKELKSTTTI</sequence>
<evidence type="ECO:0000313" key="10">
    <source>
        <dbReference type="Proteomes" id="UP000494106"/>
    </source>
</evidence>
<name>A0A8S0YZT4_ARCPL</name>
<dbReference type="Proteomes" id="UP000494106">
    <property type="component" value="Unassembled WGS sequence"/>
</dbReference>
<protein>
    <recommendedName>
        <fullName evidence="5">Peptidoglycan recognition protein</fullName>
    </recommendedName>
</protein>
<dbReference type="OrthoDB" id="10001926at2759"/>
<feature type="domain" description="Peptidoglycan recognition protein family" evidence="8">
    <location>
        <begin position="120"/>
        <end position="265"/>
    </location>
</feature>
<comment type="subunit">
    <text evidence="2">Monomer.</text>
</comment>
<evidence type="ECO:0000259" key="8">
    <source>
        <dbReference type="SMART" id="SM00701"/>
    </source>
</evidence>
<keyword evidence="6" id="KW-1133">Transmembrane helix</keyword>
<evidence type="ECO:0000256" key="1">
    <source>
        <dbReference type="ARBA" id="ARBA00007553"/>
    </source>
</evidence>
<proteinExistence type="inferred from homology"/>
<dbReference type="InterPro" id="IPR006619">
    <property type="entry name" value="PGRP_domain_met/bac"/>
</dbReference>
<evidence type="ECO:0000256" key="5">
    <source>
        <dbReference type="ARBA" id="ARBA00069708"/>
    </source>
</evidence>
<dbReference type="PANTHER" id="PTHR11022">
    <property type="entry name" value="PEPTIDOGLYCAN RECOGNITION PROTEIN"/>
    <property type="match status" value="1"/>
</dbReference>
<reference evidence="9 10" key="1">
    <citation type="submission" date="2020-04" db="EMBL/GenBank/DDBJ databases">
        <authorList>
            <person name="Wallbank WR R."/>
            <person name="Pardo Diaz C."/>
            <person name="Kozak K."/>
            <person name="Martin S."/>
            <person name="Jiggins C."/>
            <person name="Moest M."/>
            <person name="Warren A I."/>
            <person name="Byers J.R.P. K."/>
            <person name="Montejo-Kovacevich G."/>
            <person name="Yen C E."/>
        </authorList>
    </citation>
    <scope>NUCLEOTIDE SEQUENCE [LARGE SCALE GENOMIC DNA]</scope>
</reference>
<keyword evidence="6" id="KW-0472">Membrane</keyword>
<dbReference type="GO" id="GO:0008270">
    <property type="term" value="F:zinc ion binding"/>
    <property type="evidence" value="ECO:0007669"/>
    <property type="project" value="InterPro"/>
</dbReference>
<dbReference type="InterPro" id="IPR036505">
    <property type="entry name" value="Amidase/PGRP_sf"/>
</dbReference>
<feature type="transmembrane region" description="Helical" evidence="6">
    <location>
        <begin position="83"/>
        <end position="105"/>
    </location>
</feature>
<evidence type="ECO:0000259" key="7">
    <source>
        <dbReference type="SMART" id="SM00644"/>
    </source>
</evidence>
<dbReference type="PANTHER" id="PTHR11022:SF41">
    <property type="entry name" value="PEPTIDOGLYCAN-RECOGNITION PROTEIN LC-RELATED"/>
    <property type="match status" value="1"/>
</dbReference>
<gene>
    <name evidence="9" type="ORF">APLA_LOCUS2708</name>
</gene>
<dbReference type="EMBL" id="CADEBC010000208">
    <property type="protein sequence ID" value="CAB3226069.1"/>
    <property type="molecule type" value="Genomic_DNA"/>
</dbReference>
<comment type="caution">
    <text evidence="9">The sequence shown here is derived from an EMBL/GenBank/DDBJ whole genome shotgun (WGS) entry which is preliminary data.</text>
</comment>
<dbReference type="Gene3D" id="3.40.80.10">
    <property type="entry name" value="Peptidoglycan recognition protein-like"/>
    <property type="match status" value="1"/>
</dbReference>
<evidence type="ECO:0000256" key="2">
    <source>
        <dbReference type="ARBA" id="ARBA00011245"/>
    </source>
</evidence>